<gene>
    <name evidence="2" type="ORF">EDF87_102221</name>
</gene>
<dbReference type="AlphaFoldDB" id="A0A4R7VQ34"/>
<evidence type="ECO:0000313" key="2">
    <source>
        <dbReference type="EMBL" id="TDV51712.1"/>
    </source>
</evidence>
<name>A0A4R7VQ34_9PSED</name>
<protein>
    <recommendedName>
        <fullName evidence="1">Dermonecrotic toxin N-terminal domain-containing protein</fullName>
    </recommendedName>
</protein>
<dbReference type="EMBL" id="SOCQ01000002">
    <property type="protein sequence ID" value="TDV51712.1"/>
    <property type="molecule type" value="Genomic_DNA"/>
</dbReference>
<evidence type="ECO:0000259" key="1">
    <source>
        <dbReference type="Pfam" id="PF20178"/>
    </source>
</evidence>
<dbReference type="InterPro" id="IPR046673">
    <property type="entry name" value="ToxA_N"/>
</dbReference>
<evidence type="ECO:0000313" key="3">
    <source>
        <dbReference type="Proteomes" id="UP000295804"/>
    </source>
</evidence>
<feature type="domain" description="Dermonecrotic toxin N-terminal" evidence="1">
    <location>
        <begin position="735"/>
        <end position="962"/>
    </location>
</feature>
<comment type="caution">
    <text evidence="2">The sequence shown here is derived from an EMBL/GenBank/DDBJ whole genome shotgun (WGS) entry which is preliminary data.</text>
</comment>
<dbReference type="Proteomes" id="UP000295804">
    <property type="component" value="Unassembled WGS sequence"/>
</dbReference>
<feature type="domain" description="Dermonecrotic toxin N-terminal" evidence="1">
    <location>
        <begin position="427"/>
        <end position="635"/>
    </location>
</feature>
<dbReference type="RefSeq" id="WP_134174664.1">
    <property type="nucleotide sequence ID" value="NZ_SOCQ01000002.1"/>
</dbReference>
<dbReference type="Pfam" id="PF20178">
    <property type="entry name" value="ToxA_N"/>
    <property type="match status" value="2"/>
</dbReference>
<proteinExistence type="predicted"/>
<accession>A0A4R7VQ34</accession>
<sequence length="1171" mass="131125">MEINKEVEGESLREVGKALESISQELKLAPSFSVVLQDTLREALWKFSEGARLSSLFVNVVAGARPKNKQPVGRLLDVALECLRRGRAPNYDVNDYGVFDHPSFTRREDLLAQVPILAVEKLLADLLKQLAVDYTASVRKYWENPTVQKAGGAYPQLSRKSALGVLEAGLFTRELEALAIQGLITAQERALISTTVQAGLTGTCYGVFIEGQNGKYIEQNAMFVLPLKKPVYEQLVSGEQGAVVMYSASRGIEVFSSTSTLEQTLLKRLGTLETQDEFLQALPLSERAGFAYVPAIRFLKVRANLFERFVDKRLQTMYSDVTGYLQSVGMPSTDFDKVVVAVENAQSLPAVIRQAKQRQIQLLKHIDRNAWPHWLKSSSDVNQEVYVSLKKQLLESEVKHHDVTHGVSSLKDYARLVVEDFISPGKDERIDPDTLFVKVTHTVPLADGKKVELIERKTLTQAFMHGTHDLAGQYQIVPEVPSSLPKLSPSSILRAIQTLNVRVAYTSAQRLLHSTEEFSESLREVFGRRTALSMFSAILQKHVSPAAQDLVTRYNLGDVSIETLGVALKNWFKPFNGLLVYRRKGVAADRSAHVLHMPGSPVGQDWFEFADLKSLQHKLAQWAAKPETWAYMLSQAHASDSAELQRDYLSKKPFEMLDERWWSKIKLVDLPEKGPLFGAVKNHIMWNIDQTEVATPQWYRKANSSDQQLLNRLNHDFKAIHHHSRETLAVEPFKQFASQLVKKELKQYFARTGSSVDFNPDEIWVNFHADSKISLTDLFIQWQTWRSDVSAFEKFFTWVNPLLAGPGELREQLRKATFWTFTGQRIDQLNASVINNLIDLRPGEKYLQYLKDKFLNASDVDLKSNLYRKTKQNEMLHAALIQKIKGELSVDQYNWLQGLINGFDRDLPRQGTVTTGGKPGIGVYEFTLRGRALVGAYVFGRKVSGRDEFFVYIPDTPDGKDFFPVQELAGRLKSVTFNKKVLSLARLEHQQEVKNLLDTYWDSIPVATGTPELTNSYPILAFKKEYLAKIGQLVADVGFQTTSYLEALWKDVRVLAEFALDVASMFIAPLGLALTVLRITQSVVQGIVASSQGSDEAANAHFASAWRGAILLYVGKVAAIGAPVNPIALLSSVRDFADVVKGVTGVEVSISYVTAVTAPPAVVNSTTRLLN</sequence>
<organism evidence="2 3">
    <name type="scientific">Pseudomonas helmanticensis</name>
    <dbReference type="NCBI Taxonomy" id="1471381"/>
    <lineage>
        <taxon>Bacteria</taxon>
        <taxon>Pseudomonadati</taxon>
        <taxon>Pseudomonadota</taxon>
        <taxon>Gammaproteobacteria</taxon>
        <taxon>Pseudomonadales</taxon>
        <taxon>Pseudomonadaceae</taxon>
        <taxon>Pseudomonas</taxon>
    </lineage>
</organism>
<reference evidence="2 3" key="1">
    <citation type="submission" date="2019-03" db="EMBL/GenBank/DDBJ databases">
        <title>Genomic analyses of the natural microbiome of Caenorhabditis elegans.</title>
        <authorList>
            <person name="Samuel B."/>
        </authorList>
    </citation>
    <scope>NUCLEOTIDE SEQUENCE [LARGE SCALE GENOMIC DNA]</scope>
    <source>
        <strain evidence="2 3">BIGb0525</strain>
    </source>
</reference>